<name>A0ABN9MB72_9NEOB</name>
<feature type="disulfide bond" evidence="6">
    <location>
        <begin position="405"/>
        <end position="415"/>
    </location>
</feature>
<dbReference type="PRINTS" id="PR01345">
    <property type="entry name" value="CERVTRCPTASE"/>
</dbReference>
<dbReference type="EMBL" id="CAUEEQ010058527">
    <property type="protein sequence ID" value="CAJ0963800.1"/>
    <property type="molecule type" value="Genomic_DNA"/>
</dbReference>
<evidence type="ECO:0000256" key="1">
    <source>
        <dbReference type="ARBA" id="ARBA00004479"/>
    </source>
</evidence>
<evidence type="ECO:0000256" key="6">
    <source>
        <dbReference type="PROSITE-ProRule" id="PRU00076"/>
    </source>
</evidence>
<organism evidence="8 9">
    <name type="scientific">Ranitomeya imitator</name>
    <name type="common">mimic poison frog</name>
    <dbReference type="NCBI Taxonomy" id="111125"/>
    <lineage>
        <taxon>Eukaryota</taxon>
        <taxon>Metazoa</taxon>
        <taxon>Chordata</taxon>
        <taxon>Craniata</taxon>
        <taxon>Vertebrata</taxon>
        <taxon>Euteleostomi</taxon>
        <taxon>Amphibia</taxon>
        <taxon>Batrachia</taxon>
        <taxon>Anura</taxon>
        <taxon>Neobatrachia</taxon>
        <taxon>Hyloidea</taxon>
        <taxon>Dendrobatidae</taxon>
        <taxon>Dendrobatinae</taxon>
        <taxon>Ranitomeya</taxon>
    </lineage>
</organism>
<keyword evidence="3" id="KW-0472">Membrane</keyword>
<dbReference type="PROSITE" id="PS01248">
    <property type="entry name" value="EGF_LAM_1"/>
    <property type="match status" value="1"/>
</dbReference>
<feature type="domain" description="EGF-like" evidence="7">
    <location>
        <begin position="364"/>
        <end position="397"/>
    </location>
</feature>
<dbReference type="Gene3D" id="2.10.25.10">
    <property type="entry name" value="Laminin"/>
    <property type="match status" value="4"/>
</dbReference>
<dbReference type="SUPFAM" id="SSF57196">
    <property type="entry name" value="EGF/Laminin"/>
    <property type="match status" value="1"/>
</dbReference>
<comment type="caution">
    <text evidence="8">The sequence shown here is derived from an EMBL/GenBank/DDBJ whole genome shotgun (WGS) entry which is preliminary data.</text>
</comment>
<keyword evidence="2 6" id="KW-0245">EGF-like domain</keyword>
<dbReference type="InterPro" id="IPR002049">
    <property type="entry name" value="LE_dom"/>
</dbReference>
<keyword evidence="9" id="KW-1185">Reference proteome</keyword>
<keyword evidence="4 6" id="KW-1015">Disulfide bond</keyword>
<dbReference type="PROSITE" id="PS50026">
    <property type="entry name" value="EGF_3"/>
    <property type="match status" value="4"/>
</dbReference>
<protein>
    <recommendedName>
        <fullName evidence="7">EGF-like domain-containing protein</fullName>
    </recommendedName>
</protein>
<feature type="disulfide bond" evidence="6">
    <location>
        <begin position="387"/>
        <end position="396"/>
    </location>
</feature>
<evidence type="ECO:0000313" key="9">
    <source>
        <dbReference type="Proteomes" id="UP001176940"/>
    </source>
</evidence>
<dbReference type="PANTHER" id="PTHR24038">
    <property type="entry name" value="STABILIN"/>
    <property type="match status" value="1"/>
</dbReference>
<reference evidence="8" key="1">
    <citation type="submission" date="2023-07" db="EMBL/GenBank/DDBJ databases">
        <authorList>
            <person name="Stuckert A."/>
        </authorList>
    </citation>
    <scope>NUCLEOTIDE SEQUENCE</scope>
</reference>
<feature type="domain" description="EGF-like" evidence="7">
    <location>
        <begin position="440"/>
        <end position="481"/>
    </location>
</feature>
<keyword evidence="5" id="KW-0325">Glycoprotein</keyword>
<feature type="domain" description="EGF-like" evidence="7">
    <location>
        <begin position="222"/>
        <end position="260"/>
    </location>
</feature>
<sequence>MKSKPTELYVKSDCALNLITGWTTVSSNCNQAFKIIGNESSTWAERWQMRFNNDKCKVIHMGRRNQYHHYTLNGKPLGKSDREKDLGILVNDKLTWSSQCQAAAAKANRIMGCIKRGLDTHDESIILPLYKSLLYVNDAPINYTNAATDKGVIHGLGKVLEIQKNRCDMNDTAVTLAGAKKACIYTKYSLGKRFIFIGCQSNCVKTLITKECCSGFFGQQCLACPGIAGNPCFGNGVCMDGVNGTGVCQCEEGYTGTGCETCITGKYGMRTCLHMAILPCAAVYYGGQRMNFNPILQPGCSQRQSFEFFFTTWIKNNLDMLGVYELITTWRIIMAGHTCEVKTIPGDYLLKLIKRMPRVCKAIKAKECTCVNGKCNDGITGDGTCECDVGWRGVKCDSAITEDKCNKICHTSANCLVKTDGTAYCQCAFGFEGNGTMCTAIDACAKSNGGCSASAECRKSAPGNRICVCKADYTGDGIICMGMYSSVLEYNKLQAESVGALEIVPESISSR</sequence>
<dbReference type="CDD" id="cd00054">
    <property type="entry name" value="EGF_CA"/>
    <property type="match status" value="1"/>
</dbReference>
<proteinExistence type="predicted"/>
<feature type="disulfide bond" evidence="6">
    <location>
        <begin position="250"/>
        <end position="259"/>
    </location>
</feature>
<evidence type="ECO:0000256" key="5">
    <source>
        <dbReference type="ARBA" id="ARBA00023180"/>
    </source>
</evidence>
<dbReference type="SMART" id="SM00181">
    <property type="entry name" value="EGF"/>
    <property type="match status" value="4"/>
</dbReference>
<evidence type="ECO:0000259" key="7">
    <source>
        <dbReference type="PROSITE" id="PS50026"/>
    </source>
</evidence>
<dbReference type="InterPro" id="IPR000742">
    <property type="entry name" value="EGF"/>
</dbReference>
<evidence type="ECO:0000256" key="2">
    <source>
        <dbReference type="ARBA" id="ARBA00022536"/>
    </source>
</evidence>
<dbReference type="PROSITE" id="PS01186">
    <property type="entry name" value="EGF_2"/>
    <property type="match status" value="2"/>
</dbReference>
<dbReference type="Pfam" id="PF12947">
    <property type="entry name" value="EGF_3"/>
    <property type="match status" value="1"/>
</dbReference>
<comment type="caution">
    <text evidence="6">Lacks conserved residue(s) required for the propagation of feature annotation.</text>
</comment>
<gene>
    <name evidence="8" type="ORF">RIMI_LOCUS18837018</name>
</gene>
<dbReference type="PANTHER" id="PTHR24038:SF0">
    <property type="entry name" value="STABILIN-2"/>
    <property type="match status" value="1"/>
</dbReference>
<dbReference type="InterPro" id="IPR024731">
    <property type="entry name" value="NELL2-like_EGF"/>
</dbReference>
<feature type="domain" description="EGF-like" evidence="7">
    <location>
        <begin position="401"/>
        <end position="439"/>
    </location>
</feature>
<evidence type="ECO:0000256" key="3">
    <source>
        <dbReference type="ARBA" id="ARBA00023136"/>
    </source>
</evidence>
<accession>A0ABN9MB72</accession>
<evidence type="ECO:0000313" key="8">
    <source>
        <dbReference type="EMBL" id="CAJ0963800.1"/>
    </source>
</evidence>
<dbReference type="Proteomes" id="UP001176940">
    <property type="component" value="Unassembled WGS sequence"/>
</dbReference>
<evidence type="ECO:0000256" key="4">
    <source>
        <dbReference type="ARBA" id="ARBA00023157"/>
    </source>
</evidence>
<dbReference type="PROSITE" id="PS00022">
    <property type="entry name" value="EGF_1"/>
    <property type="match status" value="2"/>
</dbReference>
<comment type="subcellular location">
    <subcellularLocation>
        <location evidence="1">Membrane</location>
        <topology evidence="1">Single-pass type I membrane protein</topology>
    </subcellularLocation>
</comment>